<evidence type="ECO:0000313" key="1">
    <source>
        <dbReference type="EMBL" id="TQL58569.1"/>
    </source>
</evidence>
<accession>A0A542ZE57</accession>
<keyword evidence="2" id="KW-1185">Reference proteome</keyword>
<reference evidence="1 2" key="1">
    <citation type="submission" date="2019-06" db="EMBL/GenBank/DDBJ databases">
        <title>Sequencing the genomes of 1000 actinobacteria strains.</title>
        <authorList>
            <person name="Klenk H.-P."/>
        </authorList>
    </citation>
    <scope>NUCLEOTIDE SEQUENCE [LARGE SCALE GENOMIC DNA]</scope>
    <source>
        <strain evidence="1 2">DSM 4813</strain>
    </source>
</reference>
<evidence type="ECO:0000313" key="2">
    <source>
        <dbReference type="Proteomes" id="UP000315389"/>
    </source>
</evidence>
<dbReference type="AlphaFoldDB" id="A0A542ZE57"/>
<sequence>MTTRLGLPEWDRLGQKDFDRYVDLILRTEHHDLSPSQAYSPDGRGGDRGIDFIARGPLGFTTIYQYKYFHEGIFRASKESRKRQIRESFAAALKYSPQRWVLVVPCKVTLNEREFIQSLNGSIGTPEIQIMDQVELNHLVSSHPSILKSLQGGQLKATLSELGLDGAIPDTTEGLVKRIAAVEEVFAVTDPYWGVRTSSSGSERFIECVPKREDSFVASPIQASISLDESAATDAEREAYRSGLGLGKSGTFEFPAITQKLSGPDFLDIDGETMVRVVRAKAPQPHLQASLEFARIDGEAVQFDAQIEHFDSGPFGTTVELDLYGALHLTVSVPLGPGASPDIRAEVNLVGQLIRDAAPALNLFEKLLDPATKISLVVNGTHLVSNLSPALASTMDQADLSTLFEAIQYAEDLEHIERSVHGAKRMPTTFTGEDRLVARIVRLLLDGQCVLMPQWFQFNGTFTSDLPSKENKGIWKQLNGGAGLRVSGITSQVSVGGISLELGPLMLYCPETTIANHALLEPKMRRGQLGGERLQLKASPDQPWRAILSDSFASYEADDRLIPTPWSAVGIPDHRLAVELNNELEGSAEARDQGSRRSASD</sequence>
<dbReference type="OrthoDB" id="3196580at2"/>
<protein>
    <submittedName>
        <fullName evidence="1">Uncharacterized protein</fullName>
    </submittedName>
</protein>
<dbReference type="EMBL" id="VFOS01000003">
    <property type="protein sequence ID" value="TQL58569.1"/>
    <property type="molecule type" value="Genomic_DNA"/>
</dbReference>
<organism evidence="1 2">
    <name type="scientific">Rarobacter faecitabidus</name>
    <dbReference type="NCBI Taxonomy" id="13243"/>
    <lineage>
        <taxon>Bacteria</taxon>
        <taxon>Bacillati</taxon>
        <taxon>Actinomycetota</taxon>
        <taxon>Actinomycetes</taxon>
        <taxon>Micrococcales</taxon>
        <taxon>Rarobacteraceae</taxon>
        <taxon>Rarobacter</taxon>
    </lineage>
</organism>
<comment type="caution">
    <text evidence="1">The sequence shown here is derived from an EMBL/GenBank/DDBJ whole genome shotgun (WGS) entry which is preliminary data.</text>
</comment>
<dbReference type="RefSeq" id="WP_142121578.1">
    <property type="nucleotide sequence ID" value="NZ_BAAASV010000002.1"/>
</dbReference>
<dbReference type="Proteomes" id="UP000315389">
    <property type="component" value="Unassembled WGS sequence"/>
</dbReference>
<gene>
    <name evidence="1" type="ORF">FB461_1984</name>
</gene>
<name>A0A542ZE57_RARFA</name>
<proteinExistence type="predicted"/>